<dbReference type="InterPro" id="IPR012062">
    <property type="entry name" value="GatZ/KbaZ-like"/>
</dbReference>
<evidence type="ECO:0000256" key="1">
    <source>
        <dbReference type="ARBA" id="ARBA00005191"/>
    </source>
</evidence>
<dbReference type="Gene3D" id="3.20.20.70">
    <property type="entry name" value="Aldolase class I"/>
    <property type="match status" value="1"/>
</dbReference>
<proteinExistence type="predicted"/>
<dbReference type="Proteomes" id="UP001589813">
    <property type="component" value="Unassembled WGS sequence"/>
</dbReference>
<evidence type="ECO:0000313" key="2">
    <source>
        <dbReference type="EMBL" id="MFC0047463.1"/>
    </source>
</evidence>
<organism evidence="2 3">
    <name type="scientific">Rheinheimera tilapiae</name>
    <dbReference type="NCBI Taxonomy" id="875043"/>
    <lineage>
        <taxon>Bacteria</taxon>
        <taxon>Pseudomonadati</taxon>
        <taxon>Pseudomonadota</taxon>
        <taxon>Gammaproteobacteria</taxon>
        <taxon>Chromatiales</taxon>
        <taxon>Chromatiaceae</taxon>
        <taxon>Rheinheimera</taxon>
    </lineage>
</organism>
<name>A0ABV6B9B2_9GAMM</name>
<dbReference type="PANTHER" id="PTHR32502">
    <property type="entry name" value="N-ACETYLGALACTOSAMINE PERMEASE II COMPONENT-RELATED"/>
    <property type="match status" value="1"/>
</dbReference>
<reference evidence="2 3" key="1">
    <citation type="submission" date="2024-09" db="EMBL/GenBank/DDBJ databases">
        <authorList>
            <person name="Sun Q."/>
            <person name="Mori K."/>
        </authorList>
    </citation>
    <scope>NUCLEOTIDE SEQUENCE [LARGE SCALE GENOMIC DNA]</scope>
    <source>
        <strain evidence="2 3">KCTC 23315</strain>
    </source>
</reference>
<dbReference type="Pfam" id="PF08013">
    <property type="entry name" value="GatZ_KbaZ-like"/>
    <property type="match status" value="1"/>
</dbReference>
<evidence type="ECO:0000313" key="3">
    <source>
        <dbReference type="Proteomes" id="UP001589813"/>
    </source>
</evidence>
<dbReference type="RefSeq" id="WP_377240777.1">
    <property type="nucleotide sequence ID" value="NZ_JBHLXP010000001.1"/>
</dbReference>
<protein>
    <submittedName>
        <fullName evidence="2">Class II D-tagatose-bisphosphate aldolase non-catalytic subunit</fullName>
    </submittedName>
</protein>
<accession>A0ABV6B9B2</accession>
<gene>
    <name evidence="2" type="ORF">ACFFJP_04045</name>
</gene>
<dbReference type="PANTHER" id="PTHR32502:SF2">
    <property type="entry name" value="D-TAGATOSE-1,6-BISPHOSPHATE ALDOLASE SUBUNIT KBAZ"/>
    <property type="match status" value="1"/>
</dbReference>
<dbReference type="EMBL" id="JBHLXP010000001">
    <property type="protein sequence ID" value="MFC0047463.1"/>
    <property type="molecule type" value="Genomic_DNA"/>
</dbReference>
<dbReference type="Gene3D" id="1.10.400.20">
    <property type="entry name" value="putative tagatose 6-phosphate kinase domain like"/>
    <property type="match status" value="1"/>
</dbReference>
<dbReference type="InterPro" id="IPR013785">
    <property type="entry name" value="Aldolase_TIM"/>
</dbReference>
<comment type="caution">
    <text evidence="2">The sequence shown here is derived from an EMBL/GenBank/DDBJ whole genome shotgun (WGS) entry which is preliminary data.</text>
</comment>
<dbReference type="PIRSF" id="PIRSF009264">
    <property type="entry name" value="TagBP_ald_AgaZ"/>
    <property type="match status" value="1"/>
</dbReference>
<dbReference type="SUPFAM" id="SSF51569">
    <property type="entry name" value="Aldolase"/>
    <property type="match status" value="1"/>
</dbReference>
<keyword evidence="3" id="KW-1185">Reference proteome</keyword>
<comment type="pathway">
    <text evidence="1">Carbohydrate metabolism; D-tagatose 6-phosphate degradation; D-glyceraldehyde 3-phosphate and glycerone phosphate from D-tagatose 6-phosphate: step 2/2.</text>
</comment>
<dbReference type="InterPro" id="IPR050303">
    <property type="entry name" value="GatZ_KbaZ_carbometab"/>
</dbReference>
<sequence length="450" mass="49295">MNALLELLRANKQGQSKGIYAVCSAHPMVLQAAIQQAKADNSLLLIEATANQVNQDGGYTSMQPSDFIKFVKEMAAKQGLPEQQLCFGGDHLGPVCWTALPAAEAMAKAETLIEAYVRAGFGKIHLDTSMPCADDLKPLPDALIAERAARLCQVAEQTAGSMAEPTSLCYVIGTEVPAPGGVATLEHQLQPTPVANVAHTISLHQQAFTALGLGPDVWQKVIAVVVQPGVEFDNTQVHAFDAIASTQLADFIAKDPQLVFEAHSTDFQPPSRYQQLVQQHFAILKVGPQLTFALREALFALCYIEQQLVPVEQQSHLIAVSERVMQLQPQHWQRFYPGNAVEQQLLRQYSFSDRIRYYWLQPELQQAVSRLLQNLSSVAMPLPLLSQFMPLQYQAILNGTLQYQAILNGTQHSAPAALLQHHIGLVLQMYASACGLVGDCRVNAQRAETA</sequence>